<dbReference type="Proteomes" id="UP001497453">
    <property type="component" value="Chromosome 7"/>
</dbReference>
<keyword evidence="2" id="KW-1185">Reference proteome</keyword>
<gene>
    <name evidence="1" type="ORF">GFSPODELE1_LOCUS9376</name>
</gene>
<sequence>MMHIFNLNEENCCKLTDILGDAHPEHLIASIDAPETSFDPFLDLSPASELTSVFLRIAISKELTVMDDLLEHLCAGLGTSNSMRFLRLEVKDQTSGIRDIDDYYDSDGVYHSCLYQSDSSAIAVYLQSMDVADVASRIVDAVPTLESISIRHCGHPGSIPWMFWKVTRPANGDPRLETVSFESYIESLRRIDLPSQWYTND</sequence>
<organism evidence="1 2">
    <name type="scientific">Somion occarium</name>
    <dbReference type="NCBI Taxonomy" id="3059160"/>
    <lineage>
        <taxon>Eukaryota</taxon>
        <taxon>Fungi</taxon>
        <taxon>Dikarya</taxon>
        <taxon>Basidiomycota</taxon>
        <taxon>Agaricomycotina</taxon>
        <taxon>Agaricomycetes</taxon>
        <taxon>Polyporales</taxon>
        <taxon>Cerrenaceae</taxon>
        <taxon>Somion</taxon>
    </lineage>
</organism>
<accession>A0ABP1E0M2</accession>
<name>A0ABP1E0M2_9APHY</name>
<reference evidence="2" key="1">
    <citation type="submission" date="2024-04" db="EMBL/GenBank/DDBJ databases">
        <authorList>
            <person name="Shaw F."/>
            <person name="Minotto A."/>
        </authorList>
    </citation>
    <scope>NUCLEOTIDE SEQUENCE [LARGE SCALE GENOMIC DNA]</scope>
</reference>
<evidence type="ECO:0000313" key="2">
    <source>
        <dbReference type="Proteomes" id="UP001497453"/>
    </source>
</evidence>
<proteinExistence type="predicted"/>
<dbReference type="EMBL" id="OZ037950">
    <property type="protein sequence ID" value="CAL1713583.1"/>
    <property type="molecule type" value="Genomic_DNA"/>
</dbReference>
<evidence type="ECO:0000313" key="1">
    <source>
        <dbReference type="EMBL" id="CAL1713583.1"/>
    </source>
</evidence>
<protein>
    <submittedName>
        <fullName evidence="1">Uncharacterized protein</fullName>
    </submittedName>
</protein>